<keyword evidence="2 4" id="KW-0396">Initiation factor</keyword>
<dbReference type="NCBIfam" id="TIGR00168">
    <property type="entry name" value="infC"/>
    <property type="match status" value="1"/>
</dbReference>
<dbReference type="InterPro" id="IPR019815">
    <property type="entry name" value="Translation_initiation_fac_3_C"/>
</dbReference>
<evidence type="ECO:0000313" key="9">
    <source>
        <dbReference type="EMBL" id="NBG89654.1"/>
    </source>
</evidence>
<dbReference type="InterPro" id="IPR001288">
    <property type="entry name" value="Translation_initiation_fac_3"/>
</dbReference>
<dbReference type="InterPro" id="IPR036788">
    <property type="entry name" value="T_IF-3_C_sf"/>
</dbReference>
<dbReference type="SUPFAM" id="SSF54364">
    <property type="entry name" value="Translation initiation factor IF3, N-terminal domain"/>
    <property type="match status" value="1"/>
</dbReference>
<dbReference type="PANTHER" id="PTHR10938:SF0">
    <property type="entry name" value="TRANSLATION INITIATION FACTOR IF-3, MITOCHONDRIAL"/>
    <property type="match status" value="1"/>
</dbReference>
<evidence type="ECO:0000256" key="5">
    <source>
        <dbReference type="NCBIfam" id="TIGR00168"/>
    </source>
</evidence>
<dbReference type="InterPro" id="IPR036787">
    <property type="entry name" value="T_IF-3_N_sf"/>
</dbReference>
<comment type="caution">
    <text evidence="9">The sequence shown here is derived from an EMBL/GenBank/DDBJ whole genome shotgun (WGS) entry which is preliminary data.</text>
</comment>
<dbReference type="AlphaFoldDB" id="A0AA44BET3"/>
<evidence type="ECO:0000256" key="1">
    <source>
        <dbReference type="ARBA" id="ARBA00005439"/>
    </source>
</evidence>
<comment type="function">
    <text evidence="4 6">IF-3 binds to the 30S ribosomal subunit and shifts the equilibrium between 70S ribosomes and their 50S and 30S subunits in favor of the free subunits, thus enhancing the availability of 30S subunits on which protein synthesis initiation begins.</text>
</comment>
<comment type="subcellular location">
    <subcellularLocation>
        <location evidence="4 6">Cytoplasm</location>
    </subcellularLocation>
</comment>
<dbReference type="EMBL" id="SUMG01000040">
    <property type="protein sequence ID" value="NBG89654.1"/>
    <property type="molecule type" value="Genomic_DNA"/>
</dbReference>
<dbReference type="GO" id="GO:0005829">
    <property type="term" value="C:cytosol"/>
    <property type="evidence" value="ECO:0007669"/>
    <property type="project" value="TreeGrafter"/>
</dbReference>
<dbReference type="GO" id="GO:0043022">
    <property type="term" value="F:ribosome binding"/>
    <property type="evidence" value="ECO:0007669"/>
    <property type="project" value="UniProtKB-ARBA"/>
</dbReference>
<dbReference type="HAMAP" id="MF_00080">
    <property type="entry name" value="IF_3"/>
    <property type="match status" value="1"/>
</dbReference>
<evidence type="ECO:0000259" key="8">
    <source>
        <dbReference type="Pfam" id="PF05198"/>
    </source>
</evidence>
<gene>
    <name evidence="4" type="primary">infC</name>
    <name evidence="9" type="ORF">ISALK_14305</name>
</gene>
<dbReference type="InterPro" id="IPR019813">
    <property type="entry name" value="Translation_initiation_fac3_CS"/>
</dbReference>
<evidence type="ECO:0000259" key="7">
    <source>
        <dbReference type="Pfam" id="PF00707"/>
    </source>
</evidence>
<comment type="subunit">
    <text evidence="4 6">Monomer.</text>
</comment>
<dbReference type="Gene3D" id="3.10.20.80">
    <property type="entry name" value="Translation initiation factor 3 (IF-3), N-terminal domain"/>
    <property type="match status" value="1"/>
</dbReference>
<evidence type="ECO:0000256" key="3">
    <source>
        <dbReference type="ARBA" id="ARBA00022917"/>
    </source>
</evidence>
<proteinExistence type="inferred from homology"/>
<evidence type="ECO:0000256" key="4">
    <source>
        <dbReference type="HAMAP-Rule" id="MF_00080"/>
    </source>
</evidence>
<dbReference type="GO" id="GO:0016020">
    <property type="term" value="C:membrane"/>
    <property type="evidence" value="ECO:0007669"/>
    <property type="project" value="TreeGrafter"/>
</dbReference>
<dbReference type="PROSITE" id="PS00938">
    <property type="entry name" value="IF3"/>
    <property type="match status" value="1"/>
</dbReference>
<comment type="similarity">
    <text evidence="1 4 6">Belongs to the IF-3 family.</text>
</comment>
<dbReference type="SUPFAM" id="SSF55200">
    <property type="entry name" value="Translation initiation factor IF3, C-terminal domain"/>
    <property type="match status" value="1"/>
</dbReference>
<dbReference type="FunFam" id="3.10.20.80:FF:000001">
    <property type="entry name" value="Translation initiation factor IF-3"/>
    <property type="match status" value="1"/>
</dbReference>
<name>A0AA44BET3_9CLOT</name>
<evidence type="ECO:0000313" key="10">
    <source>
        <dbReference type="Proteomes" id="UP000449710"/>
    </source>
</evidence>
<feature type="domain" description="Translation initiation factor 3 C-terminal" evidence="7">
    <location>
        <begin position="97"/>
        <end position="182"/>
    </location>
</feature>
<dbReference type="PANTHER" id="PTHR10938">
    <property type="entry name" value="TRANSLATION INITIATION FACTOR IF-3"/>
    <property type="match status" value="1"/>
</dbReference>
<dbReference type="Proteomes" id="UP000449710">
    <property type="component" value="Unassembled WGS sequence"/>
</dbReference>
<reference evidence="9 10" key="1">
    <citation type="submission" date="2019-04" db="EMBL/GenBank/DDBJ databases">
        <title>Isachenkonia alkalipeptolytica gen. nov. sp. nov. a new anaerobic, alkiliphilic organothrophic bacterium capable to reduce synthesized ferrihydrite isolated from a soda lake.</title>
        <authorList>
            <person name="Toshchakov S.V."/>
            <person name="Zavarzina D.G."/>
            <person name="Zhilina T.N."/>
            <person name="Kostrikina N.A."/>
            <person name="Kublanov I.V."/>
        </authorList>
    </citation>
    <scope>NUCLEOTIDE SEQUENCE [LARGE SCALE GENOMIC DNA]</scope>
    <source>
        <strain evidence="9 10">Z-1701</strain>
    </source>
</reference>
<organism evidence="9 10">
    <name type="scientific">Isachenkonia alkalipeptolytica</name>
    <dbReference type="NCBI Taxonomy" id="2565777"/>
    <lineage>
        <taxon>Bacteria</taxon>
        <taxon>Bacillati</taxon>
        <taxon>Bacillota</taxon>
        <taxon>Clostridia</taxon>
        <taxon>Eubacteriales</taxon>
        <taxon>Clostridiaceae</taxon>
        <taxon>Isachenkonia</taxon>
    </lineage>
</organism>
<dbReference type="InterPro" id="IPR019814">
    <property type="entry name" value="Translation_initiation_fac_3_N"/>
</dbReference>
<dbReference type="Pfam" id="PF00707">
    <property type="entry name" value="IF3_C"/>
    <property type="match status" value="1"/>
</dbReference>
<keyword evidence="3 4" id="KW-0648">Protein biosynthesis</keyword>
<feature type="domain" description="Translation initiation factor 3 N-terminal" evidence="8">
    <location>
        <begin position="21"/>
        <end position="90"/>
    </location>
</feature>
<keyword evidence="4" id="KW-0963">Cytoplasm</keyword>
<keyword evidence="10" id="KW-1185">Reference proteome</keyword>
<sequence length="186" mass="21657">MRFFYFNRRCYTIKENKGTQLNEEIRDKEVRLVSDDGEQLGVMSGKEAQAIASERGLDLVKIAPKAKPPVCKIMDYGKFKYEQAKKEKEAKKKQKVITVKEVRLSPNIEEHDLNIKANQAHKFLKNEDKVKVTLRFRGREMKNTQKGHEIMEKFRKTLEDVCVVEKSAKLEGRQMIMVLAPKKEQA</sequence>
<evidence type="ECO:0000256" key="6">
    <source>
        <dbReference type="RuleBase" id="RU000646"/>
    </source>
</evidence>
<dbReference type="GO" id="GO:0032790">
    <property type="term" value="P:ribosome disassembly"/>
    <property type="evidence" value="ECO:0007669"/>
    <property type="project" value="TreeGrafter"/>
</dbReference>
<dbReference type="Gene3D" id="3.30.110.10">
    <property type="entry name" value="Translation initiation factor 3 (IF-3), C-terminal domain"/>
    <property type="match status" value="1"/>
</dbReference>
<evidence type="ECO:0000256" key="2">
    <source>
        <dbReference type="ARBA" id="ARBA00022540"/>
    </source>
</evidence>
<dbReference type="Pfam" id="PF05198">
    <property type="entry name" value="IF3_N"/>
    <property type="match status" value="1"/>
</dbReference>
<dbReference type="GO" id="GO:0003743">
    <property type="term" value="F:translation initiation factor activity"/>
    <property type="evidence" value="ECO:0007669"/>
    <property type="project" value="UniProtKB-UniRule"/>
</dbReference>
<accession>A0AA44BET3</accession>
<protein>
    <recommendedName>
        <fullName evidence="4 5">Translation initiation factor IF-3</fullName>
    </recommendedName>
</protein>
<dbReference type="FunFam" id="3.30.110.10:FF:000001">
    <property type="entry name" value="Translation initiation factor IF-3"/>
    <property type="match status" value="1"/>
</dbReference>